<reference evidence="1 2" key="1">
    <citation type="submission" date="2024-01" db="EMBL/GenBank/DDBJ databases">
        <title>The genomes of 5 underutilized Papilionoideae crops provide insights into root nodulation and disease resistanc.</title>
        <authorList>
            <person name="Jiang F."/>
        </authorList>
    </citation>
    <scope>NUCLEOTIDE SEQUENCE [LARGE SCALE GENOMIC DNA]</scope>
    <source>
        <strain evidence="1">LVBAO_FW01</strain>
        <tissue evidence="1">Leaves</tissue>
    </source>
</reference>
<evidence type="ECO:0000313" key="2">
    <source>
        <dbReference type="Proteomes" id="UP001367508"/>
    </source>
</evidence>
<evidence type="ECO:0000313" key="1">
    <source>
        <dbReference type="EMBL" id="KAK7313887.1"/>
    </source>
</evidence>
<dbReference type="EMBL" id="JAYMYQ010000009">
    <property type="protein sequence ID" value="KAK7313887.1"/>
    <property type="molecule type" value="Genomic_DNA"/>
</dbReference>
<protein>
    <submittedName>
        <fullName evidence="1">Uncharacterized protein</fullName>
    </submittedName>
</protein>
<name>A0AAN9KAF7_CANGL</name>
<accession>A0AAN9KAF7</accession>
<dbReference type="Proteomes" id="UP001367508">
    <property type="component" value="Unassembled WGS sequence"/>
</dbReference>
<comment type="caution">
    <text evidence="1">The sequence shown here is derived from an EMBL/GenBank/DDBJ whole genome shotgun (WGS) entry which is preliminary data.</text>
</comment>
<gene>
    <name evidence="1" type="ORF">VNO77_39091</name>
</gene>
<proteinExistence type="predicted"/>
<organism evidence="1 2">
    <name type="scientific">Canavalia gladiata</name>
    <name type="common">Sword bean</name>
    <name type="synonym">Dolichos gladiatus</name>
    <dbReference type="NCBI Taxonomy" id="3824"/>
    <lineage>
        <taxon>Eukaryota</taxon>
        <taxon>Viridiplantae</taxon>
        <taxon>Streptophyta</taxon>
        <taxon>Embryophyta</taxon>
        <taxon>Tracheophyta</taxon>
        <taxon>Spermatophyta</taxon>
        <taxon>Magnoliopsida</taxon>
        <taxon>eudicotyledons</taxon>
        <taxon>Gunneridae</taxon>
        <taxon>Pentapetalae</taxon>
        <taxon>rosids</taxon>
        <taxon>fabids</taxon>
        <taxon>Fabales</taxon>
        <taxon>Fabaceae</taxon>
        <taxon>Papilionoideae</taxon>
        <taxon>50 kb inversion clade</taxon>
        <taxon>NPAAA clade</taxon>
        <taxon>indigoferoid/millettioid clade</taxon>
        <taxon>Phaseoleae</taxon>
        <taxon>Canavalia</taxon>
    </lineage>
</organism>
<sequence>MLKSWRSKDSAKFGKWFYQYAPVFMVKVTKYQWAQIEPTESLAFANLTWSQLASPQKLMKEVLGRSCEASPEEALFSECSRGAFRGWPKININYTIKQGPNSLTRTLSPIHHVEKGANDNLKFHLDITPYPYTKGDVG</sequence>
<dbReference type="AlphaFoldDB" id="A0AAN9KAF7"/>
<keyword evidence="2" id="KW-1185">Reference proteome</keyword>